<accession>A0A9W7GLD1</accession>
<dbReference type="InterPro" id="IPR048258">
    <property type="entry name" value="Cyclins_cyclin-box"/>
</dbReference>
<dbReference type="OrthoDB" id="285802at2759"/>
<evidence type="ECO:0000256" key="4">
    <source>
        <dbReference type="RuleBase" id="RU000383"/>
    </source>
</evidence>
<evidence type="ECO:0000313" key="7">
    <source>
        <dbReference type="EMBL" id="GMI46082.1"/>
    </source>
</evidence>
<name>A0A9W7GLD1_9STRA</name>
<dbReference type="PANTHER" id="PTHR10177">
    <property type="entry name" value="CYCLINS"/>
    <property type="match status" value="1"/>
</dbReference>
<dbReference type="InterPro" id="IPR004367">
    <property type="entry name" value="Cyclin_C-dom"/>
</dbReference>
<evidence type="ECO:0000259" key="6">
    <source>
        <dbReference type="SMART" id="SM01332"/>
    </source>
</evidence>
<dbReference type="GO" id="GO:0044772">
    <property type="term" value="P:mitotic cell cycle phase transition"/>
    <property type="evidence" value="ECO:0007669"/>
    <property type="project" value="InterPro"/>
</dbReference>
<keyword evidence="8" id="KW-1185">Reference proteome</keyword>
<dbReference type="InterPro" id="IPR013763">
    <property type="entry name" value="Cyclin-like_dom"/>
</dbReference>
<evidence type="ECO:0000256" key="2">
    <source>
        <dbReference type="ARBA" id="ARBA00023127"/>
    </source>
</evidence>
<dbReference type="Pfam" id="PF00134">
    <property type="entry name" value="Cyclin_N"/>
    <property type="match status" value="1"/>
</dbReference>
<dbReference type="FunFam" id="1.10.472.10:FF:000256">
    <property type="entry name" value="Cyclin A3, putative"/>
    <property type="match status" value="1"/>
</dbReference>
<dbReference type="SUPFAM" id="SSF47954">
    <property type="entry name" value="Cyclin-like"/>
    <property type="match status" value="2"/>
</dbReference>
<comment type="similarity">
    <text evidence="4">Belongs to the cyclin family.</text>
</comment>
<dbReference type="GO" id="GO:0016538">
    <property type="term" value="F:cyclin-dependent protein serine/threonine kinase regulator activity"/>
    <property type="evidence" value="ECO:0007669"/>
    <property type="project" value="InterPro"/>
</dbReference>
<dbReference type="GO" id="GO:0051726">
    <property type="term" value="P:regulation of cell cycle"/>
    <property type="evidence" value="ECO:0007669"/>
    <property type="project" value="UniProtKB-ARBA"/>
</dbReference>
<evidence type="ECO:0000256" key="1">
    <source>
        <dbReference type="ARBA" id="ARBA00022618"/>
    </source>
</evidence>
<dbReference type="AlphaFoldDB" id="A0A9W7GLD1"/>
<sequence>MFKPIKEAWASSSKKSPASPPLSPVYGMGSYDVDEELAIVTSDLYDSMKLVQSDFVSAEHYNPDAAYLPFRRYLVDWMSDVGEQFNLHQTTIHTSILYLDKIFREQNGAVSPHRQKWQLLATACITCASKYEEAEEDCPPIPELLEVTKLRSAGHTSLSFRDGECEVLEYLNWTLRAVCPLHVIGYYLSKGVTFEEDRWQGRKLIQKIPKYIKKYAEFFCNLTLQNYSFQKYDPTLLASAIVMASRVALNVEPKWRPELNVLSGYDEESITECFEHVFKYYEEQFPDHGNRSKSPKNVTDI</sequence>
<feature type="domain" description="Cyclin C-terminal" evidence="6">
    <location>
        <begin position="178"/>
        <end position="301"/>
    </location>
</feature>
<dbReference type="PIRSF" id="PIRSF001771">
    <property type="entry name" value="Cyclin_A_B_D_E"/>
    <property type="match status" value="1"/>
</dbReference>
<dbReference type="EMBL" id="BRYA01000279">
    <property type="protein sequence ID" value="GMI46082.1"/>
    <property type="molecule type" value="Genomic_DNA"/>
</dbReference>
<dbReference type="InterPro" id="IPR036915">
    <property type="entry name" value="Cyclin-like_sf"/>
</dbReference>
<dbReference type="CDD" id="cd20529">
    <property type="entry name" value="CYCLIN_CCNJ-like_rpt2"/>
    <property type="match status" value="1"/>
</dbReference>
<feature type="domain" description="Cyclin-like" evidence="5">
    <location>
        <begin position="76"/>
        <end position="169"/>
    </location>
</feature>
<dbReference type="GO" id="GO:0051301">
    <property type="term" value="P:cell division"/>
    <property type="evidence" value="ECO:0007669"/>
    <property type="project" value="UniProtKB-KW"/>
</dbReference>
<dbReference type="InterPro" id="IPR039361">
    <property type="entry name" value="Cyclin"/>
</dbReference>
<dbReference type="SMART" id="SM01332">
    <property type="entry name" value="Cyclin_C"/>
    <property type="match status" value="1"/>
</dbReference>
<proteinExistence type="inferred from homology"/>
<reference evidence="8" key="1">
    <citation type="journal article" date="2023" name="Commun. Biol.">
        <title>Genome analysis of Parmales, the sister group of diatoms, reveals the evolutionary specialization of diatoms from phago-mixotrophs to photoautotrophs.</title>
        <authorList>
            <person name="Ban H."/>
            <person name="Sato S."/>
            <person name="Yoshikawa S."/>
            <person name="Yamada K."/>
            <person name="Nakamura Y."/>
            <person name="Ichinomiya M."/>
            <person name="Sato N."/>
            <person name="Blanc-Mathieu R."/>
            <person name="Endo H."/>
            <person name="Kuwata A."/>
            <person name="Ogata H."/>
        </authorList>
    </citation>
    <scope>NUCLEOTIDE SEQUENCE [LARGE SCALE GENOMIC DNA]</scope>
</reference>
<protein>
    <submittedName>
        <fullName evidence="7">Uncharacterized protein</fullName>
    </submittedName>
</protein>
<gene>
    <name evidence="7" type="ORF">TrCOL_g2510</name>
</gene>
<dbReference type="PROSITE" id="PS00292">
    <property type="entry name" value="CYCLINS"/>
    <property type="match status" value="1"/>
</dbReference>
<feature type="domain" description="Cyclin-like" evidence="5">
    <location>
        <begin position="206"/>
        <end position="279"/>
    </location>
</feature>
<keyword evidence="3" id="KW-0131">Cell cycle</keyword>
<dbReference type="Proteomes" id="UP001165065">
    <property type="component" value="Unassembled WGS sequence"/>
</dbReference>
<evidence type="ECO:0000259" key="5">
    <source>
        <dbReference type="SMART" id="SM00385"/>
    </source>
</evidence>
<organism evidence="7 8">
    <name type="scientific">Triparma columacea</name>
    <dbReference type="NCBI Taxonomy" id="722753"/>
    <lineage>
        <taxon>Eukaryota</taxon>
        <taxon>Sar</taxon>
        <taxon>Stramenopiles</taxon>
        <taxon>Ochrophyta</taxon>
        <taxon>Bolidophyceae</taxon>
        <taxon>Parmales</taxon>
        <taxon>Triparmaceae</taxon>
        <taxon>Triparma</taxon>
    </lineage>
</organism>
<comment type="caution">
    <text evidence="7">The sequence shown here is derived from an EMBL/GenBank/DDBJ whole genome shotgun (WGS) entry which is preliminary data.</text>
</comment>
<dbReference type="SMART" id="SM00385">
    <property type="entry name" value="CYCLIN"/>
    <property type="match status" value="2"/>
</dbReference>
<keyword evidence="1" id="KW-0132">Cell division</keyword>
<dbReference type="Pfam" id="PF02984">
    <property type="entry name" value="Cyclin_C"/>
    <property type="match status" value="1"/>
</dbReference>
<dbReference type="InterPro" id="IPR006671">
    <property type="entry name" value="Cyclin_N"/>
</dbReference>
<evidence type="ECO:0000256" key="3">
    <source>
        <dbReference type="ARBA" id="ARBA00023306"/>
    </source>
</evidence>
<dbReference type="FunFam" id="1.10.472.10:FF:000010">
    <property type="entry name" value="G1/S-specific cyclin Cln1"/>
    <property type="match status" value="1"/>
</dbReference>
<keyword evidence="2 4" id="KW-0195">Cyclin</keyword>
<evidence type="ECO:0000313" key="8">
    <source>
        <dbReference type="Proteomes" id="UP001165065"/>
    </source>
</evidence>
<dbReference type="InterPro" id="IPR046965">
    <property type="entry name" value="Cyclin_A/B-like"/>
</dbReference>
<dbReference type="Gene3D" id="1.10.472.10">
    <property type="entry name" value="Cyclin-like"/>
    <property type="match status" value="2"/>
</dbReference>